<keyword evidence="5" id="KW-0804">Transcription</keyword>
<comment type="subcellular location">
    <subcellularLocation>
        <location evidence="1">Nucleus</location>
    </subcellularLocation>
</comment>
<proteinExistence type="inferred from homology"/>
<evidence type="ECO:0000256" key="6">
    <source>
        <dbReference type="ARBA" id="ARBA00023242"/>
    </source>
</evidence>
<dbReference type="Proteomes" id="UP000320762">
    <property type="component" value="Unassembled WGS sequence"/>
</dbReference>
<sequence>MRGRKEPDSERDAPTYECVPPAWLPQLHCTGDLGYTGFYPPKPGQDEDQLSEANVKKGFQHEQIVAGETLSAQAVITDNMGNGSGALSLLERLMNEVFARRAEENAAIPASTFRMPSRVTLNETKRQSWFADLANPDVPLAKLGKSIPHGAKGHDLLELLCTSKVTVPRAIWFLRALGANETAGLRNKASYDPTKYSYDWAITITGYLKKQLSEIVLPSAPRPGLGNIKQTFKGVLLDEDSRERWVSRFTYCLKLLRTFYIEGLVDNRTFLGWLIEQLNICNLAQAGFIVRLTVEYLEDTLHCRAFSRPLADASLAKLAEIQSSAANEYLAGTEHLLKIMLQRVLIAIPEAFVSPCMWTIHSGLLERVAEEGLLTPSTDQRVEERAREVTQRLADNFIEVKRRNEALLFLHMPSKIGGLARTVKDVQLLNSISSQTDIDDLPFFLDCADDASRFAAKLDMLLSWSVTPLQFGDHRIFAAVSLIANWKEQALNRAVRRDAPSPDEFLQDQLFDWLDSSDVAASQDSIRDVASLYGELVRRGLFSYDLYVQRLIARVEQGLTVAEEHHSRHRDFLRCIPLNGMQTTPSLTSQRRVTLYGVRARQTPEDQNEREIRAVIRNVLPEVFEREPRPFLSVEELATECHLLLSASRYEQTRVARTWLYPIVQTYLSKGNASAAPDTLIQVYSTATEIYRLSKCYQCILDLTLCALEHVMTFDSLVAVINTLKRHGTIWACMNARRRVVNALYNAHQLWKARGIQVRAILELLSELDQGKYLDLDAQGLIHADMSSLTSALQPTTIQPSLVVPDVMPDILSLATNPATDPSMFANHLWISYRAAHDWGWKVWDNTFASLRQIPVLSDDDDMRQSLALRYGTFLLHIDQHLPHGLDRDILQWFHSSGQNELLVLTADAWRVLMTVIVFLTVHGALRTTTVLQGLVYPAWRRGSQVSSSAQAEQLEPWIRSANEACRDLMLKQDARRDGLPPANLTQVQALRTARQDAFRAAAFPTLAGSVPTLVLLKHNEHLYNDLRDDASEIKARLCADPDFRRAVFRDLDVVREAFEHALKTTETLSARESISADLIQSLNVMLCDSPLDADLSTMQNLTSMLSPWTIAATAIHLKFLLRRMGYALSQDPKDPAANKVLSAFTAVLFDQSVSEEKAQFIAQVVSGADALTAGKFVNSGLQCIRRSLDGIGDLQGLLSALKRSGELLRALVDVATPFRFSSCRIQLEESLQDDFIAALGNVCDGIVKILAETDEEVENESRKKAVVLLARLAQFVLGFESPPSARSKEVTSHLVSTMLILALRYGSGTCPDFVIYPLLMDTLFFLVDETHVPTKPTVPYDPYANYPDPASVTAPLDLPPEHLRDLQIFLPHLPPTATVANLATAHRDASGQLVFDTPVLNRPWEWIEHLGELSLEKDVYRQARERQQALPTLRNAGSLPLEVFAARGTGEGIPANVPVDAHTRGTLLEFQDGVVGQGLFARTWRTLRAEEGSGGSADGEEVRASPAAESVVSRSSVGTSARHSSPGQTAYRTASSTMSDLFEGDSDSNAAGSSRRTSKRKAPTSDDEPTGGKKAVKPRASKPRTTKKR</sequence>
<evidence type="ECO:0000256" key="2">
    <source>
        <dbReference type="ARBA" id="ARBA00010289"/>
    </source>
</evidence>
<evidence type="ECO:0000256" key="3">
    <source>
        <dbReference type="ARBA" id="ARBA00019622"/>
    </source>
</evidence>
<dbReference type="GO" id="GO:0003712">
    <property type="term" value="F:transcription coregulator activity"/>
    <property type="evidence" value="ECO:0007669"/>
    <property type="project" value="InterPro"/>
</dbReference>
<accession>A0A550CZT7</accession>
<evidence type="ECO:0000256" key="4">
    <source>
        <dbReference type="ARBA" id="ARBA00023015"/>
    </source>
</evidence>
<evidence type="ECO:0000313" key="10">
    <source>
        <dbReference type="EMBL" id="TRM70308.1"/>
    </source>
</evidence>
<reference evidence="10 11" key="1">
    <citation type="journal article" date="2019" name="New Phytol.">
        <title>Comparative genomics reveals unique wood-decay strategies and fruiting body development in the Schizophyllaceae.</title>
        <authorList>
            <person name="Almasi E."/>
            <person name="Sahu N."/>
            <person name="Krizsan K."/>
            <person name="Balint B."/>
            <person name="Kovacs G.M."/>
            <person name="Kiss B."/>
            <person name="Cseklye J."/>
            <person name="Drula E."/>
            <person name="Henrissat B."/>
            <person name="Nagy I."/>
            <person name="Chovatia M."/>
            <person name="Adam C."/>
            <person name="LaButti K."/>
            <person name="Lipzen A."/>
            <person name="Riley R."/>
            <person name="Grigoriev I.V."/>
            <person name="Nagy L.G."/>
        </authorList>
    </citation>
    <scope>NUCLEOTIDE SEQUENCE [LARGE SCALE GENOMIC DNA]</scope>
    <source>
        <strain evidence="10 11">NL-1724</strain>
    </source>
</reference>
<feature type="compositionally biased region" description="Basic residues" evidence="8">
    <location>
        <begin position="1575"/>
        <end position="1590"/>
    </location>
</feature>
<comment type="caution">
    <text evidence="10">The sequence shown here is derived from an EMBL/GenBank/DDBJ whole genome shotgun (WGS) entry which is preliminary data.</text>
</comment>
<dbReference type="SMART" id="SM01281">
    <property type="entry name" value="Med12"/>
    <property type="match status" value="1"/>
</dbReference>
<organism evidence="10 11">
    <name type="scientific">Schizophyllum amplum</name>
    <dbReference type="NCBI Taxonomy" id="97359"/>
    <lineage>
        <taxon>Eukaryota</taxon>
        <taxon>Fungi</taxon>
        <taxon>Dikarya</taxon>
        <taxon>Basidiomycota</taxon>
        <taxon>Agaricomycotina</taxon>
        <taxon>Agaricomycetes</taxon>
        <taxon>Agaricomycetidae</taxon>
        <taxon>Agaricales</taxon>
        <taxon>Schizophyllaceae</taxon>
        <taxon>Schizophyllum</taxon>
    </lineage>
</organism>
<evidence type="ECO:0000259" key="9">
    <source>
        <dbReference type="SMART" id="SM01281"/>
    </source>
</evidence>
<evidence type="ECO:0000256" key="1">
    <source>
        <dbReference type="ARBA" id="ARBA00004123"/>
    </source>
</evidence>
<dbReference type="PANTHER" id="PTHR46567">
    <property type="entry name" value="MEDIATOR OF RNA POLYMERASE II TRANSCRIPTION SUBUNIT 12"/>
    <property type="match status" value="1"/>
</dbReference>
<dbReference type="GO" id="GO:0016592">
    <property type="term" value="C:mediator complex"/>
    <property type="evidence" value="ECO:0007669"/>
    <property type="project" value="InterPro"/>
</dbReference>
<feature type="compositionally biased region" description="Polar residues" evidence="8">
    <location>
        <begin position="1513"/>
        <end position="1540"/>
    </location>
</feature>
<name>A0A550CZT7_9AGAR</name>
<evidence type="ECO:0000256" key="5">
    <source>
        <dbReference type="ARBA" id="ARBA00023163"/>
    </source>
</evidence>
<comment type="similarity">
    <text evidence="2">Belongs to the Mediator complex subunit 12 family.</text>
</comment>
<dbReference type="OrthoDB" id="20828at2759"/>
<dbReference type="STRING" id="97359.A0A550CZT7"/>
<protein>
    <recommendedName>
        <fullName evidence="3">Mediator of RNA polymerase II transcription subunit 12</fullName>
    </recommendedName>
    <alternativeName>
        <fullName evidence="7">Mediator complex subunit 12</fullName>
    </alternativeName>
</protein>
<dbReference type="GO" id="GO:0006357">
    <property type="term" value="P:regulation of transcription by RNA polymerase II"/>
    <property type="evidence" value="ECO:0007669"/>
    <property type="project" value="InterPro"/>
</dbReference>
<feature type="domain" description="Mediator complex subunit Med12" evidence="9">
    <location>
        <begin position="112"/>
        <end position="175"/>
    </location>
</feature>
<evidence type="ECO:0000256" key="7">
    <source>
        <dbReference type="ARBA" id="ARBA00032010"/>
    </source>
</evidence>
<dbReference type="Pfam" id="PF09497">
    <property type="entry name" value="Med12"/>
    <property type="match status" value="1"/>
</dbReference>
<keyword evidence="11" id="KW-1185">Reference proteome</keyword>
<evidence type="ECO:0000313" key="11">
    <source>
        <dbReference type="Proteomes" id="UP000320762"/>
    </source>
</evidence>
<dbReference type="PANTHER" id="PTHR46567:SF1">
    <property type="entry name" value="MEDIATOR OF RNA POLYMERASE II TRANSCRIPTION SUBUNIT 12"/>
    <property type="match status" value="1"/>
</dbReference>
<dbReference type="EMBL" id="VDMD01000001">
    <property type="protein sequence ID" value="TRM70308.1"/>
    <property type="molecule type" value="Genomic_DNA"/>
</dbReference>
<gene>
    <name evidence="10" type="ORF">BD626DRAFT_448794</name>
</gene>
<evidence type="ECO:0000256" key="8">
    <source>
        <dbReference type="SAM" id="MobiDB-lite"/>
    </source>
</evidence>
<keyword evidence="4" id="KW-0805">Transcription regulation</keyword>
<dbReference type="InterPro" id="IPR019035">
    <property type="entry name" value="Mediator_Med12"/>
</dbReference>
<keyword evidence="6" id="KW-0539">Nucleus</keyword>
<feature type="region of interest" description="Disordered" evidence="8">
    <location>
        <begin position="1492"/>
        <end position="1590"/>
    </location>
</feature>